<protein>
    <submittedName>
        <fullName evidence="1">Uncharacterized protein</fullName>
    </submittedName>
</protein>
<dbReference type="RefSeq" id="WP_079412342.1">
    <property type="nucleotide sequence ID" value="NZ_MZGW01000004.1"/>
</dbReference>
<dbReference type="STRING" id="29349.CLOTH_13410"/>
<dbReference type="AlphaFoldDB" id="A0A1V4I6G7"/>
<keyword evidence="2" id="KW-1185">Reference proteome</keyword>
<proteinExistence type="predicted"/>
<dbReference type="Proteomes" id="UP000190140">
    <property type="component" value="Unassembled WGS sequence"/>
</dbReference>
<dbReference type="OrthoDB" id="1950369at2"/>
<dbReference type="EMBL" id="MZGW01000004">
    <property type="protein sequence ID" value="OPJ55582.1"/>
    <property type="molecule type" value="Genomic_DNA"/>
</dbReference>
<name>A0A1V4I6G7_9FIRM</name>
<comment type="caution">
    <text evidence="1">The sequence shown here is derived from an EMBL/GenBank/DDBJ whole genome shotgun (WGS) entry which is preliminary data.</text>
</comment>
<gene>
    <name evidence="1" type="ORF">CLOTH_13410</name>
</gene>
<evidence type="ECO:0000313" key="1">
    <source>
        <dbReference type="EMBL" id="OPJ55582.1"/>
    </source>
</evidence>
<sequence length="265" mass="30906">MKKVIYVLILLIIANAFSISVRSYNNVIPKSTVENYIAIPDDSVQKQNLKKDIIKSILNATGYSKWEEYIDYIDLKIYKGNVIPNGKENIVFALNLSKDTALVAVYEQMNDLSYYYKNKITNIVPVKDIKFFKNFLIIEQILDERVGAFLIDNFIQIFYYDDDNTFKSVLKKSVNYEEAYKAIWIDKNAPDNLWNKTTLTSSVDYLDEDPIKILYIATTTNYKGLSPNFPKVEDFKKESEKTEKYLYVWDAIDKSFKLQEKSDVN</sequence>
<accession>A0A1V4I6G7</accession>
<reference evidence="1 2" key="1">
    <citation type="submission" date="2017-03" db="EMBL/GenBank/DDBJ databases">
        <title>Genome sequence of Clostridium thermoalcaliphilum DSM 7309.</title>
        <authorList>
            <person name="Poehlein A."/>
            <person name="Daniel R."/>
        </authorList>
    </citation>
    <scope>NUCLEOTIDE SEQUENCE [LARGE SCALE GENOMIC DNA]</scope>
    <source>
        <strain evidence="1 2">DSM 7309</strain>
    </source>
</reference>
<evidence type="ECO:0000313" key="2">
    <source>
        <dbReference type="Proteomes" id="UP000190140"/>
    </source>
</evidence>
<organism evidence="1 2">
    <name type="scientific">Alkalithermobacter paradoxus</name>
    <dbReference type="NCBI Taxonomy" id="29349"/>
    <lineage>
        <taxon>Bacteria</taxon>
        <taxon>Bacillati</taxon>
        <taxon>Bacillota</taxon>
        <taxon>Clostridia</taxon>
        <taxon>Peptostreptococcales</taxon>
        <taxon>Tepidibacteraceae</taxon>
        <taxon>Alkalithermobacter</taxon>
    </lineage>
</organism>